<sequence>MVNSQTFNWNIFVLEEAVVESRVKSRKQPRFAAQRIQDSTRAPRLAADNLNYMTAYSSRVN</sequence>
<dbReference type="HOGENOM" id="CLU_2918212_0_0_3"/>
<dbReference type="Proteomes" id="UP000010478">
    <property type="component" value="Chromosome"/>
</dbReference>
<evidence type="ECO:0000313" key="2">
    <source>
        <dbReference type="Proteomes" id="UP000010478"/>
    </source>
</evidence>
<keyword evidence="2" id="KW-1185">Reference proteome</keyword>
<name>K9VAH7_9CYAN</name>
<accession>K9VAH7</accession>
<dbReference type="EMBL" id="CP003614">
    <property type="protein sequence ID" value="AFZ04679.1"/>
    <property type="molecule type" value="Genomic_DNA"/>
</dbReference>
<reference evidence="1 2" key="1">
    <citation type="submission" date="2012-05" db="EMBL/GenBank/DDBJ databases">
        <title>Finished chromosome of genome of Oscillatoria sp. PCC 7112.</title>
        <authorList>
            <consortium name="US DOE Joint Genome Institute"/>
            <person name="Gugger M."/>
            <person name="Coursin T."/>
            <person name="Rippka R."/>
            <person name="Tandeau De Marsac N."/>
            <person name="Huntemann M."/>
            <person name="Wei C.-L."/>
            <person name="Han J."/>
            <person name="Detter J.C."/>
            <person name="Han C."/>
            <person name="Tapia R."/>
            <person name="Davenport K."/>
            <person name="Daligault H."/>
            <person name="Erkkila T."/>
            <person name="Gu W."/>
            <person name="Munk A.C.C."/>
            <person name="Teshima H."/>
            <person name="Xu Y."/>
            <person name="Chain P."/>
            <person name="Chen A."/>
            <person name="Krypides N."/>
            <person name="Mavromatis K."/>
            <person name="Markowitz V."/>
            <person name="Szeto E."/>
            <person name="Ivanova N."/>
            <person name="Mikhailova N."/>
            <person name="Ovchinnikova G."/>
            <person name="Pagani I."/>
            <person name="Pati A."/>
            <person name="Goodwin L."/>
            <person name="Peters L."/>
            <person name="Pitluck S."/>
            <person name="Woyke T."/>
            <person name="Kerfeld C."/>
        </authorList>
    </citation>
    <scope>NUCLEOTIDE SEQUENCE [LARGE SCALE GENOMIC DNA]</scope>
    <source>
        <strain evidence="1 2">PCC 7112</strain>
    </source>
</reference>
<proteinExistence type="predicted"/>
<dbReference type="OrthoDB" id="583071at2"/>
<gene>
    <name evidence="1" type="ORF">Osc7112_0032</name>
</gene>
<dbReference type="AlphaFoldDB" id="K9VAH7"/>
<dbReference type="eggNOG" id="ENOG5034AEF">
    <property type="taxonomic scope" value="Bacteria"/>
</dbReference>
<evidence type="ECO:0000313" key="1">
    <source>
        <dbReference type="EMBL" id="AFZ04679.1"/>
    </source>
</evidence>
<organism evidence="1 2">
    <name type="scientific">Phormidium nigroviride PCC 7112</name>
    <dbReference type="NCBI Taxonomy" id="179408"/>
    <lineage>
        <taxon>Bacteria</taxon>
        <taxon>Bacillati</taxon>
        <taxon>Cyanobacteriota</taxon>
        <taxon>Cyanophyceae</taxon>
        <taxon>Oscillatoriophycideae</taxon>
        <taxon>Oscillatoriales</taxon>
        <taxon>Oscillatoriaceae</taxon>
        <taxon>Phormidium</taxon>
    </lineage>
</organism>
<dbReference type="KEGG" id="oni:Osc7112_0032"/>
<protein>
    <submittedName>
        <fullName evidence="1">Uncharacterized protein</fullName>
    </submittedName>
</protein>